<accession>A0A1F6CY82</accession>
<evidence type="ECO:0000256" key="2">
    <source>
        <dbReference type="ARBA" id="ARBA00023235"/>
    </source>
</evidence>
<keyword evidence="2" id="KW-0413">Isomerase</keyword>
<evidence type="ECO:0000313" key="5">
    <source>
        <dbReference type="Proteomes" id="UP000178606"/>
    </source>
</evidence>
<dbReference type="InterPro" id="IPR004370">
    <property type="entry name" value="4-OT-like_dom"/>
</dbReference>
<sequence>MPLIQIKVLEGALSAEQKKEIISKVSNVVAEVEARPYPKEKLLPHTWCIIDEVPPARWGLGGQPLSLEILKAVLSG</sequence>
<comment type="caution">
    <text evidence="4">The sequence shown here is derived from an EMBL/GenBank/DDBJ whole genome shotgun (WGS) entry which is preliminary data.</text>
</comment>
<dbReference type="EMBL" id="MFKF01000117">
    <property type="protein sequence ID" value="OGG53792.1"/>
    <property type="molecule type" value="Genomic_DNA"/>
</dbReference>
<protein>
    <recommendedName>
        <fullName evidence="3">4-oxalocrotonate tautomerase-like domain-containing protein</fullName>
    </recommendedName>
</protein>
<gene>
    <name evidence="4" type="ORF">A3F84_01275</name>
</gene>
<dbReference type="PANTHER" id="PTHR35530:SF2">
    <property type="entry name" value="BSL4019 PROTEIN"/>
    <property type="match status" value="1"/>
</dbReference>
<dbReference type="PANTHER" id="PTHR35530">
    <property type="entry name" value="TAUTOMERASE-RELATED"/>
    <property type="match status" value="1"/>
</dbReference>
<evidence type="ECO:0000256" key="1">
    <source>
        <dbReference type="ARBA" id="ARBA00006723"/>
    </source>
</evidence>
<organism evidence="4 5">
    <name type="scientific">Handelsmanbacteria sp. (strain RIFCSPLOWO2_12_FULL_64_10)</name>
    <dbReference type="NCBI Taxonomy" id="1817868"/>
    <lineage>
        <taxon>Bacteria</taxon>
        <taxon>Candidatus Handelsmaniibacteriota</taxon>
    </lineage>
</organism>
<dbReference type="Proteomes" id="UP000178606">
    <property type="component" value="Unassembled WGS sequence"/>
</dbReference>
<proteinExistence type="inferred from homology"/>
<dbReference type="GO" id="GO:0016853">
    <property type="term" value="F:isomerase activity"/>
    <property type="evidence" value="ECO:0007669"/>
    <property type="project" value="UniProtKB-KW"/>
</dbReference>
<reference evidence="4 5" key="1">
    <citation type="journal article" date="2016" name="Nat. Commun.">
        <title>Thousands of microbial genomes shed light on interconnected biogeochemical processes in an aquifer system.</title>
        <authorList>
            <person name="Anantharaman K."/>
            <person name="Brown C.T."/>
            <person name="Hug L.A."/>
            <person name="Sharon I."/>
            <person name="Castelle C.J."/>
            <person name="Probst A.J."/>
            <person name="Thomas B.C."/>
            <person name="Singh A."/>
            <person name="Wilkins M.J."/>
            <person name="Karaoz U."/>
            <person name="Brodie E.L."/>
            <person name="Williams K.H."/>
            <person name="Hubbard S.S."/>
            <person name="Banfield J.F."/>
        </authorList>
    </citation>
    <scope>NUCLEOTIDE SEQUENCE [LARGE SCALE GENOMIC DNA]</scope>
    <source>
        <strain evidence="5">RIFCSPLOWO2_12_FULL_64_10</strain>
    </source>
</reference>
<dbReference type="AlphaFoldDB" id="A0A1F6CY82"/>
<evidence type="ECO:0000313" key="4">
    <source>
        <dbReference type="EMBL" id="OGG53792.1"/>
    </source>
</evidence>
<comment type="similarity">
    <text evidence="1">Belongs to the 4-oxalocrotonate tautomerase family.</text>
</comment>
<dbReference type="SUPFAM" id="SSF55331">
    <property type="entry name" value="Tautomerase/MIF"/>
    <property type="match status" value="1"/>
</dbReference>
<dbReference type="Pfam" id="PF01361">
    <property type="entry name" value="Tautomerase"/>
    <property type="match status" value="1"/>
</dbReference>
<dbReference type="Gene3D" id="3.30.429.10">
    <property type="entry name" value="Macrophage Migration Inhibitory Factor"/>
    <property type="match status" value="1"/>
</dbReference>
<evidence type="ECO:0000259" key="3">
    <source>
        <dbReference type="Pfam" id="PF01361"/>
    </source>
</evidence>
<dbReference type="InterPro" id="IPR014347">
    <property type="entry name" value="Tautomerase/MIF_sf"/>
</dbReference>
<name>A0A1F6CY82_HANXR</name>
<feature type="domain" description="4-oxalocrotonate tautomerase-like" evidence="3">
    <location>
        <begin position="2"/>
        <end position="66"/>
    </location>
</feature>